<keyword evidence="2" id="KW-1185">Reference proteome</keyword>
<accession>A0A8W8JJG7</accession>
<reference evidence="1" key="1">
    <citation type="submission" date="2022-08" db="UniProtKB">
        <authorList>
            <consortium name="EnsemblMetazoa"/>
        </authorList>
    </citation>
    <scope>IDENTIFICATION</scope>
    <source>
        <strain evidence="1">05x7-T-G4-1.051#20</strain>
    </source>
</reference>
<dbReference type="Proteomes" id="UP000005408">
    <property type="component" value="Unassembled WGS sequence"/>
</dbReference>
<dbReference type="EnsemblMetazoa" id="G18951.1">
    <property type="protein sequence ID" value="G18951.1:cds"/>
    <property type="gene ID" value="G18951"/>
</dbReference>
<evidence type="ECO:0000313" key="2">
    <source>
        <dbReference type="Proteomes" id="UP000005408"/>
    </source>
</evidence>
<sequence>MAEFPEEDDSTVSQSQRCTKKFTVAGRAMYEENVNNRYASLSKIKRKMDSEIEYYLQSKNKEKISVLVKENLVTLSKKYKQEAQEFIDYLKRIGTEESGCRDSSVERGEFDYLFAAPETLVGDQHWRSKKKLKKSIELVNTSNTINYNCRRASMLASFHTAAELSQPKEVEPVHSCCDL</sequence>
<organism evidence="1 2">
    <name type="scientific">Magallana gigas</name>
    <name type="common">Pacific oyster</name>
    <name type="synonym">Crassostrea gigas</name>
    <dbReference type="NCBI Taxonomy" id="29159"/>
    <lineage>
        <taxon>Eukaryota</taxon>
        <taxon>Metazoa</taxon>
        <taxon>Spiralia</taxon>
        <taxon>Lophotrochozoa</taxon>
        <taxon>Mollusca</taxon>
        <taxon>Bivalvia</taxon>
        <taxon>Autobranchia</taxon>
        <taxon>Pteriomorphia</taxon>
        <taxon>Ostreida</taxon>
        <taxon>Ostreoidea</taxon>
        <taxon>Ostreidae</taxon>
        <taxon>Magallana</taxon>
    </lineage>
</organism>
<name>A0A8W8JJG7_MAGGI</name>
<proteinExistence type="predicted"/>
<protein>
    <submittedName>
        <fullName evidence="1">Uncharacterized protein</fullName>
    </submittedName>
</protein>
<evidence type="ECO:0000313" key="1">
    <source>
        <dbReference type="EnsemblMetazoa" id="G18951.1:cds"/>
    </source>
</evidence>
<dbReference type="AlphaFoldDB" id="A0A8W8JJG7"/>